<dbReference type="AlphaFoldDB" id="A0A9P8CLP4"/>
<comment type="caution">
    <text evidence="2">The sequence shown here is derived from an EMBL/GenBank/DDBJ whole genome shotgun (WGS) entry which is preliminary data.</text>
</comment>
<gene>
    <name evidence="2" type="ORF">F5Z01DRAFT_676443</name>
</gene>
<organism evidence="2 3">
    <name type="scientific">Emericellopsis atlantica</name>
    <dbReference type="NCBI Taxonomy" id="2614577"/>
    <lineage>
        <taxon>Eukaryota</taxon>
        <taxon>Fungi</taxon>
        <taxon>Dikarya</taxon>
        <taxon>Ascomycota</taxon>
        <taxon>Pezizomycotina</taxon>
        <taxon>Sordariomycetes</taxon>
        <taxon>Hypocreomycetidae</taxon>
        <taxon>Hypocreales</taxon>
        <taxon>Bionectriaceae</taxon>
        <taxon>Emericellopsis</taxon>
    </lineage>
</organism>
<dbReference type="SUPFAM" id="SSF54427">
    <property type="entry name" value="NTF2-like"/>
    <property type="match status" value="1"/>
</dbReference>
<reference evidence="2" key="1">
    <citation type="journal article" date="2021" name="IMA Fungus">
        <title>Genomic characterization of three marine fungi, including Emericellopsis atlantica sp. nov. with signatures of a generalist lifestyle and marine biomass degradation.</title>
        <authorList>
            <person name="Hagestad O.C."/>
            <person name="Hou L."/>
            <person name="Andersen J.H."/>
            <person name="Hansen E.H."/>
            <person name="Altermark B."/>
            <person name="Li C."/>
            <person name="Kuhnert E."/>
            <person name="Cox R.J."/>
            <person name="Crous P.W."/>
            <person name="Spatafora J.W."/>
            <person name="Lail K."/>
            <person name="Amirebrahimi M."/>
            <person name="Lipzen A."/>
            <person name="Pangilinan J."/>
            <person name="Andreopoulos W."/>
            <person name="Hayes R.D."/>
            <person name="Ng V."/>
            <person name="Grigoriev I.V."/>
            <person name="Jackson S.A."/>
            <person name="Sutton T.D.S."/>
            <person name="Dobson A.D.W."/>
            <person name="Rama T."/>
        </authorList>
    </citation>
    <scope>NUCLEOTIDE SEQUENCE</scope>
    <source>
        <strain evidence="2">TS7</strain>
    </source>
</reference>
<dbReference type="Pfam" id="PF12680">
    <property type="entry name" value="SnoaL_2"/>
    <property type="match status" value="1"/>
</dbReference>
<dbReference type="EMBL" id="MU251265">
    <property type="protein sequence ID" value="KAG9251864.1"/>
    <property type="molecule type" value="Genomic_DNA"/>
</dbReference>
<protein>
    <recommendedName>
        <fullName evidence="1">SnoaL-like domain-containing protein</fullName>
    </recommendedName>
</protein>
<proteinExistence type="predicted"/>
<dbReference type="Proteomes" id="UP000887229">
    <property type="component" value="Unassembled WGS sequence"/>
</dbReference>
<evidence type="ECO:0000313" key="2">
    <source>
        <dbReference type="EMBL" id="KAG9251864.1"/>
    </source>
</evidence>
<keyword evidence="3" id="KW-1185">Reference proteome</keyword>
<dbReference type="InterPro" id="IPR037401">
    <property type="entry name" value="SnoaL-like"/>
</dbReference>
<dbReference type="OrthoDB" id="5145926at2759"/>
<dbReference type="GeneID" id="70296159"/>
<dbReference type="RefSeq" id="XP_046115788.1">
    <property type="nucleotide sequence ID" value="XM_046265256.1"/>
</dbReference>
<dbReference type="Gene3D" id="3.10.450.50">
    <property type="match status" value="1"/>
</dbReference>
<sequence length="144" mass="15788">MHPAQAFVTAYLTAISTRDIAALPDYFSPTATWWTSGNPVRVPNAGGPKPVEEHLPLLTGLLGLFDEYAYDVVNMVGEGGNVMVEAQARGVLGDIIYVNNITSAFAVERTGGRAGQWRIESVREYPDHKEIEWLKEQLASLPSE</sequence>
<name>A0A9P8CLP4_9HYPO</name>
<feature type="domain" description="SnoaL-like" evidence="1">
    <location>
        <begin position="8"/>
        <end position="107"/>
    </location>
</feature>
<accession>A0A9P8CLP4</accession>
<evidence type="ECO:0000313" key="3">
    <source>
        <dbReference type="Proteomes" id="UP000887229"/>
    </source>
</evidence>
<dbReference type="InterPro" id="IPR032710">
    <property type="entry name" value="NTF2-like_dom_sf"/>
</dbReference>
<evidence type="ECO:0000259" key="1">
    <source>
        <dbReference type="Pfam" id="PF12680"/>
    </source>
</evidence>